<sequence>MYISNDLQKFCVLEYSGCKQKKSTKHRRQFQCTKCNRQIQLVPRGSTTTYISGELAENMLSITADQINDTTFVKEPKKVKPLSISEVEMEETSHAHDYNSELPLISLKKMNFSLQAIRMAYNMSEYEDGMPSGDNHFQATYNKEPYNWGKFIDTIFPSRKEV</sequence>
<gene>
    <name evidence="1" type="ORF">RND71_039682</name>
</gene>
<reference evidence="1" key="1">
    <citation type="submission" date="2023-12" db="EMBL/GenBank/DDBJ databases">
        <title>Genome assembly of Anisodus tanguticus.</title>
        <authorList>
            <person name="Wang Y.-J."/>
        </authorList>
    </citation>
    <scope>NUCLEOTIDE SEQUENCE</scope>
    <source>
        <strain evidence="1">KB-2021</strain>
        <tissue evidence="1">Leaf</tissue>
    </source>
</reference>
<protein>
    <submittedName>
        <fullName evidence="1">Uncharacterized protein</fullName>
    </submittedName>
</protein>
<proteinExistence type="predicted"/>
<keyword evidence="2" id="KW-1185">Reference proteome</keyword>
<evidence type="ECO:0000313" key="2">
    <source>
        <dbReference type="Proteomes" id="UP001291623"/>
    </source>
</evidence>
<dbReference type="EMBL" id="JAVYJV010000022">
    <property type="protein sequence ID" value="KAK4341181.1"/>
    <property type="molecule type" value="Genomic_DNA"/>
</dbReference>
<accession>A0AAE1QXA4</accession>
<evidence type="ECO:0000313" key="1">
    <source>
        <dbReference type="EMBL" id="KAK4341181.1"/>
    </source>
</evidence>
<organism evidence="1 2">
    <name type="scientific">Anisodus tanguticus</name>
    <dbReference type="NCBI Taxonomy" id="243964"/>
    <lineage>
        <taxon>Eukaryota</taxon>
        <taxon>Viridiplantae</taxon>
        <taxon>Streptophyta</taxon>
        <taxon>Embryophyta</taxon>
        <taxon>Tracheophyta</taxon>
        <taxon>Spermatophyta</taxon>
        <taxon>Magnoliopsida</taxon>
        <taxon>eudicotyledons</taxon>
        <taxon>Gunneridae</taxon>
        <taxon>Pentapetalae</taxon>
        <taxon>asterids</taxon>
        <taxon>lamiids</taxon>
        <taxon>Solanales</taxon>
        <taxon>Solanaceae</taxon>
        <taxon>Solanoideae</taxon>
        <taxon>Hyoscyameae</taxon>
        <taxon>Anisodus</taxon>
    </lineage>
</organism>
<name>A0AAE1QXA4_9SOLA</name>
<comment type="caution">
    <text evidence="1">The sequence shown here is derived from an EMBL/GenBank/DDBJ whole genome shotgun (WGS) entry which is preliminary data.</text>
</comment>
<dbReference type="Proteomes" id="UP001291623">
    <property type="component" value="Unassembled WGS sequence"/>
</dbReference>
<dbReference type="AlphaFoldDB" id="A0AAE1QXA4"/>